<dbReference type="PANTHER" id="PTHR35004:SF7">
    <property type="entry name" value="INTEGRASE PROTEIN"/>
    <property type="match status" value="1"/>
</dbReference>
<dbReference type="Pfam" id="PF22483">
    <property type="entry name" value="Mu-transpos_C_2"/>
    <property type="match status" value="1"/>
</dbReference>
<keyword evidence="3" id="KW-1185">Reference proteome</keyword>
<dbReference type="InterPro" id="IPR001584">
    <property type="entry name" value="Integrase_cat-core"/>
</dbReference>
<sequence>MYSVELYNRVRRACHVDGMSGREAARLFGIDRKTVSKILQHSVPPGYRRSEAPARPKLDPFIPVIDQILEDDKGKLKKQRHTAKRIHARLRDEHGFTGGITIVTDYVREKKCRSKEVFVPLRHAPGHAQMDFGETLGVIGGVECKLHYFVMVLPHSDAIFIKAYPAETTEAFCDGHNAAFAFFGGVPLSVLYDNTKIAVAKICGDGTRDRTRSFAELQSHYLFDDKFGRPAKGNDKGHVEGGVGYGRRNFMVPAPRFESFDALNAWLEEQCLRRQNDIVRGHSATIGERLLRDLDALIALPLVPYDACEKVSTRATSISMVRYRSNDYSVPVAYAHHEVQVRGYVHVVVIGCGPVVIARHKRSYDKADMIYDPMHFLPLLEQKVGALDQAAPLQGWDLPDAFATLHRLLEARMGKPGKREYVQILRLLETFEMDHVHGAVRQALDLGAIGYDAVKHLVLCRIERRPPKLDLDVYPFLPAAQVETTKAASYKVLMSEAAP</sequence>
<proteinExistence type="predicted"/>
<accession>A0ABU3VM25</accession>
<organism evidence="2 3">
    <name type="scientific">Sedimentitalea todarodis</name>
    <dbReference type="NCBI Taxonomy" id="1631240"/>
    <lineage>
        <taxon>Bacteria</taxon>
        <taxon>Pseudomonadati</taxon>
        <taxon>Pseudomonadota</taxon>
        <taxon>Alphaproteobacteria</taxon>
        <taxon>Rhodobacterales</taxon>
        <taxon>Paracoccaceae</taxon>
        <taxon>Sedimentitalea</taxon>
    </lineage>
</organism>
<dbReference type="NCBIfam" id="NF033546">
    <property type="entry name" value="transpos_IS21"/>
    <property type="match status" value="1"/>
</dbReference>
<dbReference type="Proteomes" id="UP001255416">
    <property type="component" value="Unassembled WGS sequence"/>
</dbReference>
<dbReference type="PANTHER" id="PTHR35004">
    <property type="entry name" value="TRANSPOSASE RV3428C-RELATED"/>
    <property type="match status" value="1"/>
</dbReference>
<comment type="caution">
    <text evidence="2">The sequence shown here is derived from an EMBL/GenBank/DDBJ whole genome shotgun (WGS) entry which is preliminary data.</text>
</comment>
<evidence type="ECO:0000313" key="3">
    <source>
        <dbReference type="Proteomes" id="UP001255416"/>
    </source>
</evidence>
<name>A0ABU3VM25_9RHOB</name>
<feature type="domain" description="Integrase catalytic" evidence="1">
    <location>
        <begin position="121"/>
        <end position="240"/>
    </location>
</feature>
<evidence type="ECO:0000259" key="1">
    <source>
        <dbReference type="PROSITE" id="PS50994"/>
    </source>
</evidence>
<dbReference type="InterPro" id="IPR054353">
    <property type="entry name" value="IstA-like_C"/>
</dbReference>
<dbReference type="EMBL" id="JASMWN010000072">
    <property type="protein sequence ID" value="MDU9007242.1"/>
    <property type="molecule type" value="Genomic_DNA"/>
</dbReference>
<reference evidence="3" key="1">
    <citation type="submission" date="2023-05" db="EMBL/GenBank/DDBJ databases">
        <title>Sedimentitalea sp. nov. JM2-8.</title>
        <authorList>
            <person name="Huang J."/>
        </authorList>
    </citation>
    <scope>NUCLEOTIDE SEQUENCE [LARGE SCALE GENOMIC DNA]</scope>
    <source>
        <strain evidence="3">KHS03</strain>
    </source>
</reference>
<protein>
    <submittedName>
        <fullName evidence="2">IS21 family transposase</fullName>
    </submittedName>
</protein>
<gene>
    <name evidence="2" type="primary">istA</name>
    <name evidence="2" type="ORF">QO231_25980</name>
</gene>
<evidence type="ECO:0000313" key="2">
    <source>
        <dbReference type="EMBL" id="MDU9007242.1"/>
    </source>
</evidence>
<dbReference type="RefSeq" id="WP_316783169.1">
    <property type="nucleotide sequence ID" value="NZ_JASMWN010000072.1"/>
</dbReference>
<dbReference type="PROSITE" id="PS50994">
    <property type="entry name" value="INTEGRASE"/>
    <property type="match status" value="1"/>
</dbReference>
<dbReference type="Pfam" id="PF00665">
    <property type="entry name" value="rve"/>
    <property type="match status" value="1"/>
</dbReference>